<sequence length="177" mass="20570">MQNRGGFPGRGLSTFRGGRPNFGEFRRPEPPRFPTLTATFTYPDGRTQETRLIEEPTFGDYNLDNAILAYRTIKDRLGFKEEFQIEDFGHGKYDATLVIHVMNMKEEEQRIEKVALEDSEEMAEKQVKLLILSQMLRERIILELPLEMHKADVAIQEQQLKTYFSDATVETYFEGNV</sequence>
<name>A0A4V6A6J1_STECR</name>
<dbReference type="AlphaFoldDB" id="A0A4V6A6J1"/>
<dbReference type="Proteomes" id="UP000298663">
    <property type="component" value="Unassembled WGS sequence"/>
</dbReference>
<reference evidence="2 3" key="1">
    <citation type="journal article" date="2015" name="Genome Biol.">
        <title>Comparative genomics of Steinernema reveals deeply conserved gene regulatory networks.</title>
        <authorList>
            <person name="Dillman A.R."/>
            <person name="Macchietto M."/>
            <person name="Porter C.F."/>
            <person name="Rogers A."/>
            <person name="Williams B."/>
            <person name="Antoshechkin I."/>
            <person name="Lee M.M."/>
            <person name="Goodwin Z."/>
            <person name="Lu X."/>
            <person name="Lewis E.E."/>
            <person name="Goodrich-Blair H."/>
            <person name="Stock S.P."/>
            <person name="Adams B.J."/>
            <person name="Sternberg P.W."/>
            <person name="Mortazavi A."/>
        </authorList>
    </citation>
    <scope>NUCLEOTIDE SEQUENCE [LARGE SCALE GENOMIC DNA]</scope>
    <source>
        <strain evidence="2 3">ALL</strain>
    </source>
</reference>
<evidence type="ECO:0000313" key="2">
    <source>
        <dbReference type="EMBL" id="TKR94945.1"/>
    </source>
</evidence>
<proteinExistence type="predicted"/>
<evidence type="ECO:0000256" key="1">
    <source>
        <dbReference type="SAM" id="MobiDB-lite"/>
    </source>
</evidence>
<evidence type="ECO:0000313" key="3">
    <source>
        <dbReference type="Proteomes" id="UP000298663"/>
    </source>
</evidence>
<gene>
    <name evidence="2" type="ORF">L596_009171</name>
</gene>
<feature type="region of interest" description="Disordered" evidence="1">
    <location>
        <begin position="1"/>
        <end position="30"/>
    </location>
</feature>
<dbReference type="EMBL" id="AZBU02000002">
    <property type="protein sequence ID" value="TKR94945.1"/>
    <property type="molecule type" value="Genomic_DNA"/>
</dbReference>
<keyword evidence="3" id="KW-1185">Reference proteome</keyword>
<organism evidence="2 3">
    <name type="scientific">Steinernema carpocapsae</name>
    <name type="common">Entomopathogenic nematode</name>
    <dbReference type="NCBI Taxonomy" id="34508"/>
    <lineage>
        <taxon>Eukaryota</taxon>
        <taxon>Metazoa</taxon>
        <taxon>Ecdysozoa</taxon>
        <taxon>Nematoda</taxon>
        <taxon>Chromadorea</taxon>
        <taxon>Rhabditida</taxon>
        <taxon>Tylenchina</taxon>
        <taxon>Panagrolaimomorpha</taxon>
        <taxon>Strongyloidoidea</taxon>
        <taxon>Steinernematidae</taxon>
        <taxon>Steinernema</taxon>
    </lineage>
</organism>
<reference evidence="2 3" key="2">
    <citation type="journal article" date="2019" name="G3 (Bethesda)">
        <title>Hybrid Assembly of the Genome of the Entomopathogenic Nematode Steinernema carpocapsae Identifies the X-Chromosome.</title>
        <authorList>
            <person name="Serra L."/>
            <person name="Macchietto M."/>
            <person name="Macias-Munoz A."/>
            <person name="McGill C.J."/>
            <person name="Rodriguez I.M."/>
            <person name="Rodriguez B."/>
            <person name="Murad R."/>
            <person name="Mortazavi A."/>
        </authorList>
    </citation>
    <scope>NUCLEOTIDE SEQUENCE [LARGE SCALE GENOMIC DNA]</scope>
    <source>
        <strain evidence="2 3">ALL</strain>
    </source>
</reference>
<comment type="caution">
    <text evidence="2">The sequence shown here is derived from an EMBL/GenBank/DDBJ whole genome shotgun (WGS) entry which is preliminary data.</text>
</comment>
<accession>A0A4V6A6J1</accession>
<protein>
    <submittedName>
        <fullName evidence="2">Uncharacterized protein</fullName>
    </submittedName>
</protein>